<dbReference type="Pfam" id="PF00561">
    <property type="entry name" value="Abhydrolase_1"/>
    <property type="match status" value="1"/>
</dbReference>
<keyword evidence="1" id="KW-0812">Transmembrane</keyword>
<evidence type="ECO:0000313" key="4">
    <source>
        <dbReference type="Proteomes" id="UP001344632"/>
    </source>
</evidence>
<dbReference type="PANTHER" id="PTHR43358">
    <property type="entry name" value="ALPHA/BETA-HYDROLASE"/>
    <property type="match status" value="1"/>
</dbReference>
<evidence type="ECO:0000259" key="2">
    <source>
        <dbReference type="Pfam" id="PF00561"/>
    </source>
</evidence>
<accession>A0ABU6GNT0</accession>
<keyword evidence="4" id="KW-1185">Reference proteome</keyword>
<proteinExistence type="predicted"/>
<dbReference type="InterPro" id="IPR052920">
    <property type="entry name" value="DNA-binding_regulatory"/>
</dbReference>
<name>A0ABU6GNT0_9BACL</name>
<evidence type="ECO:0000256" key="1">
    <source>
        <dbReference type="SAM" id="Phobius"/>
    </source>
</evidence>
<evidence type="ECO:0000313" key="3">
    <source>
        <dbReference type="EMBL" id="MEC0240762.1"/>
    </source>
</evidence>
<comment type="caution">
    <text evidence="3">The sequence shown here is derived from an EMBL/GenBank/DDBJ whole genome shotgun (WGS) entry which is preliminary data.</text>
</comment>
<dbReference type="PANTHER" id="PTHR43358:SF4">
    <property type="entry name" value="ALPHA_BETA HYDROLASE FOLD-1 DOMAIN-CONTAINING PROTEIN"/>
    <property type="match status" value="1"/>
</dbReference>
<keyword evidence="1" id="KW-1133">Transmembrane helix</keyword>
<dbReference type="SUPFAM" id="SSF53474">
    <property type="entry name" value="alpha/beta-Hydrolases"/>
    <property type="match status" value="1"/>
</dbReference>
<dbReference type="EMBL" id="JARLKZ010000008">
    <property type="protein sequence ID" value="MEC0240762.1"/>
    <property type="molecule type" value="Genomic_DNA"/>
</dbReference>
<dbReference type="InterPro" id="IPR000073">
    <property type="entry name" value="AB_hydrolase_1"/>
</dbReference>
<keyword evidence="1" id="KW-0472">Membrane</keyword>
<organism evidence="3 4">
    <name type="scientific">Paenibacillus dokdonensis</name>
    <dbReference type="NCBI Taxonomy" id="2567944"/>
    <lineage>
        <taxon>Bacteria</taxon>
        <taxon>Bacillati</taxon>
        <taxon>Bacillota</taxon>
        <taxon>Bacilli</taxon>
        <taxon>Bacillales</taxon>
        <taxon>Paenibacillaceae</taxon>
        <taxon>Paenibacillus</taxon>
    </lineage>
</organism>
<reference evidence="3 4" key="1">
    <citation type="submission" date="2023-03" db="EMBL/GenBank/DDBJ databases">
        <title>Bacillus Genome Sequencing.</title>
        <authorList>
            <person name="Dunlap C."/>
        </authorList>
    </citation>
    <scope>NUCLEOTIDE SEQUENCE [LARGE SCALE GENOMIC DNA]</scope>
    <source>
        <strain evidence="3 4">BD-525</strain>
    </source>
</reference>
<gene>
    <name evidence="3" type="ORF">P4H66_12975</name>
</gene>
<feature type="domain" description="AB hydrolase-1" evidence="2">
    <location>
        <begin position="86"/>
        <end position="227"/>
    </location>
</feature>
<protein>
    <submittedName>
        <fullName evidence="3">Alpha/beta hydrolase</fullName>
    </submittedName>
</protein>
<dbReference type="GO" id="GO:0016787">
    <property type="term" value="F:hydrolase activity"/>
    <property type="evidence" value="ECO:0007669"/>
    <property type="project" value="UniProtKB-KW"/>
</dbReference>
<dbReference type="Gene3D" id="3.40.50.1820">
    <property type="entry name" value="alpha/beta hydrolase"/>
    <property type="match status" value="1"/>
</dbReference>
<feature type="transmembrane region" description="Helical" evidence="1">
    <location>
        <begin position="6"/>
        <end position="26"/>
    </location>
</feature>
<dbReference type="Proteomes" id="UP001344632">
    <property type="component" value="Unassembled WGS sequence"/>
</dbReference>
<sequence>MEWWIPVLIMGAAALAAAGITQYAFVQMTQMKGLNHQQTFEALERGGALLREFYEPLPKEEVQITSHDALRLNGVVVKAKQTSPKWMILVHGYTTSLPASIPFMEMFLGEGFNLLLIDQRRHGKSEGKYTTYGYHEKHDVAAWIGYITSTYGDNCIIGLHGVSLGGGTILEYLSLPDPVVKFVIADCPYSDLTRLMHHQIQRLNHLPAALFLPLVNARMRRKAGFMLEQVSPIRSVKGSSIPAMFIHGTGDHYIPPEMSEDLYEAKSGLKQLLLIEGAAHGFAIDTNPGLYKQSVKEFVREALSCGSSPVNSIEPIPERLWQEEAEFVGLSLTEAPNT</sequence>
<dbReference type="RefSeq" id="WP_326088526.1">
    <property type="nucleotide sequence ID" value="NZ_JARLKZ010000008.1"/>
</dbReference>
<dbReference type="InterPro" id="IPR029058">
    <property type="entry name" value="AB_hydrolase_fold"/>
</dbReference>
<keyword evidence="3" id="KW-0378">Hydrolase</keyword>